<dbReference type="GO" id="GO:0016491">
    <property type="term" value="F:oxidoreductase activity"/>
    <property type="evidence" value="ECO:0007669"/>
    <property type="project" value="UniProtKB-KW"/>
</dbReference>
<keyword evidence="2" id="KW-0560">Oxidoreductase</keyword>
<gene>
    <name evidence="5" type="ORF">DFR47_102566</name>
</gene>
<dbReference type="Gene3D" id="3.30.360.10">
    <property type="entry name" value="Dihydrodipicolinate Reductase, domain 2"/>
    <property type="match status" value="1"/>
</dbReference>
<comment type="caution">
    <text evidence="5">The sequence shown here is derived from an EMBL/GenBank/DDBJ whole genome shotgun (WGS) entry which is preliminary data.</text>
</comment>
<feature type="domain" description="Gfo/Idh/MocA-like oxidoreductase N-terminal" evidence="3">
    <location>
        <begin position="3"/>
        <end position="120"/>
    </location>
</feature>
<evidence type="ECO:0000256" key="1">
    <source>
        <dbReference type="ARBA" id="ARBA00010928"/>
    </source>
</evidence>
<dbReference type="AlphaFoldDB" id="A0A366E636"/>
<dbReference type="EMBL" id="QNRH01000002">
    <property type="protein sequence ID" value="RBO97777.1"/>
    <property type="molecule type" value="Genomic_DNA"/>
</dbReference>
<organism evidence="5 6">
    <name type="scientific">Pseudochrobactrum asaccharolyticum</name>
    <dbReference type="NCBI Taxonomy" id="354351"/>
    <lineage>
        <taxon>Bacteria</taxon>
        <taxon>Pseudomonadati</taxon>
        <taxon>Pseudomonadota</taxon>
        <taxon>Alphaproteobacteria</taxon>
        <taxon>Hyphomicrobiales</taxon>
        <taxon>Brucellaceae</taxon>
        <taxon>Pseudochrobactrum</taxon>
    </lineage>
</organism>
<dbReference type="GO" id="GO:0000166">
    <property type="term" value="F:nucleotide binding"/>
    <property type="evidence" value="ECO:0007669"/>
    <property type="project" value="InterPro"/>
</dbReference>
<dbReference type="InterPro" id="IPR036291">
    <property type="entry name" value="NAD(P)-bd_dom_sf"/>
</dbReference>
<accession>A0A366E636</accession>
<dbReference type="Gene3D" id="3.40.50.720">
    <property type="entry name" value="NAD(P)-binding Rossmann-like Domain"/>
    <property type="match status" value="1"/>
</dbReference>
<dbReference type="RefSeq" id="WP_113943727.1">
    <property type="nucleotide sequence ID" value="NZ_JBHEEG010000002.1"/>
</dbReference>
<keyword evidence="6" id="KW-1185">Reference proteome</keyword>
<sequence>MFRWGILSTANIGITQVIPAIAASETGVIQGIASRDAARARAVADRFNAPLSFGSYEELLVSDQIDGVYIPLPTSQHIEWSLKAAEAGKHVLCEKPVALKADDIDRLIEARDRCQVVISEAFMVYYHPQWAKVRELITSGHIGRLRMVQGCFTYFNDDPANMRNQVALGGGALPDIGVYPTVVTRMVTGQEPQEVFARIERDPDFGTDRYASVLARFADFDLSFYVATQLAGRQQMIFHGDQGMITVHTPFNAGKYDHARVTWHDRSHTCAQEWTFANANQYSLQADAFVRFVWGQEEMLFSLENSKANQHVIDKIYAAAEKL</sequence>
<evidence type="ECO:0000256" key="2">
    <source>
        <dbReference type="ARBA" id="ARBA00023002"/>
    </source>
</evidence>
<dbReference type="PANTHER" id="PTHR22604:SF105">
    <property type="entry name" value="TRANS-1,2-DIHYDROBENZENE-1,2-DIOL DEHYDROGENASE"/>
    <property type="match status" value="1"/>
</dbReference>
<name>A0A366E636_9HYPH</name>
<feature type="domain" description="GFO/IDH/MocA-like oxidoreductase" evidence="4">
    <location>
        <begin position="130"/>
        <end position="245"/>
    </location>
</feature>
<dbReference type="Pfam" id="PF01408">
    <property type="entry name" value="GFO_IDH_MocA"/>
    <property type="match status" value="1"/>
</dbReference>
<dbReference type="InterPro" id="IPR050984">
    <property type="entry name" value="Gfo/Idh/MocA_domain"/>
</dbReference>
<evidence type="ECO:0000259" key="4">
    <source>
        <dbReference type="Pfam" id="PF22725"/>
    </source>
</evidence>
<dbReference type="InterPro" id="IPR000683">
    <property type="entry name" value="Gfo/Idh/MocA-like_OxRdtase_N"/>
</dbReference>
<dbReference type="PANTHER" id="PTHR22604">
    <property type="entry name" value="OXIDOREDUCTASES"/>
    <property type="match status" value="1"/>
</dbReference>
<dbReference type="SUPFAM" id="SSF55347">
    <property type="entry name" value="Glyceraldehyde-3-phosphate dehydrogenase-like, C-terminal domain"/>
    <property type="match status" value="1"/>
</dbReference>
<dbReference type="OrthoDB" id="9774191at2"/>
<comment type="similarity">
    <text evidence="1">Belongs to the Gfo/Idh/MocA family.</text>
</comment>
<dbReference type="Proteomes" id="UP000252893">
    <property type="component" value="Unassembled WGS sequence"/>
</dbReference>
<evidence type="ECO:0000313" key="5">
    <source>
        <dbReference type="EMBL" id="RBO97777.1"/>
    </source>
</evidence>
<evidence type="ECO:0000259" key="3">
    <source>
        <dbReference type="Pfam" id="PF01408"/>
    </source>
</evidence>
<protein>
    <submittedName>
        <fullName evidence="5">Putative dehydrogenase</fullName>
    </submittedName>
</protein>
<evidence type="ECO:0000313" key="6">
    <source>
        <dbReference type="Proteomes" id="UP000252893"/>
    </source>
</evidence>
<proteinExistence type="inferred from homology"/>
<dbReference type="InterPro" id="IPR055170">
    <property type="entry name" value="GFO_IDH_MocA-like_dom"/>
</dbReference>
<dbReference type="Pfam" id="PF22725">
    <property type="entry name" value="GFO_IDH_MocA_C3"/>
    <property type="match status" value="1"/>
</dbReference>
<dbReference type="SUPFAM" id="SSF51735">
    <property type="entry name" value="NAD(P)-binding Rossmann-fold domains"/>
    <property type="match status" value="1"/>
</dbReference>
<reference evidence="5 6" key="1">
    <citation type="submission" date="2018-06" db="EMBL/GenBank/DDBJ databases">
        <title>Genomic Encyclopedia of Type Strains, Phase IV (KMG-IV): sequencing the most valuable type-strain genomes for metagenomic binning, comparative biology and taxonomic classification.</title>
        <authorList>
            <person name="Goeker M."/>
        </authorList>
    </citation>
    <scope>NUCLEOTIDE SEQUENCE [LARGE SCALE GENOMIC DNA]</scope>
    <source>
        <strain evidence="5 6">DSM 25619</strain>
    </source>
</reference>